<proteinExistence type="predicted"/>
<name>A0AAU0UKL3_9FIRM</name>
<dbReference type="GO" id="GO:0017003">
    <property type="term" value="P:protein-heme linkage"/>
    <property type="evidence" value="ECO:0007669"/>
    <property type="project" value="InterPro"/>
</dbReference>
<dbReference type="AlphaFoldDB" id="A0AAU0UKL3"/>
<evidence type="ECO:0000256" key="1">
    <source>
        <dbReference type="ARBA" id="ARBA00004370"/>
    </source>
</evidence>
<keyword evidence="7" id="KW-1185">Reference proteome</keyword>
<dbReference type="GO" id="GO:0020037">
    <property type="term" value="F:heme binding"/>
    <property type="evidence" value="ECO:0007669"/>
    <property type="project" value="InterPro"/>
</dbReference>
<dbReference type="InterPro" id="IPR012340">
    <property type="entry name" value="NA-bd_OB-fold"/>
</dbReference>
<feature type="transmembrane region" description="Helical" evidence="5">
    <location>
        <begin position="7"/>
        <end position="29"/>
    </location>
</feature>
<evidence type="ECO:0000313" key="6">
    <source>
        <dbReference type="EMBL" id="WRO20699.1"/>
    </source>
</evidence>
<keyword evidence="4 5" id="KW-0472">Membrane</keyword>
<keyword evidence="5" id="KW-0812">Transmembrane</keyword>
<keyword evidence="3" id="KW-0201">Cytochrome c-type biogenesis</keyword>
<dbReference type="GO" id="GO:0017004">
    <property type="term" value="P:cytochrome complex assembly"/>
    <property type="evidence" value="ECO:0007669"/>
    <property type="project" value="UniProtKB-KW"/>
</dbReference>
<dbReference type="InterPro" id="IPR036127">
    <property type="entry name" value="CcmE-like_sf"/>
</dbReference>
<dbReference type="KEGG" id="dbc:MFMK1_000488"/>
<evidence type="ECO:0000256" key="5">
    <source>
        <dbReference type="SAM" id="Phobius"/>
    </source>
</evidence>
<keyword evidence="2" id="KW-0408">Iron</keyword>
<dbReference type="RefSeq" id="WP_366923585.1">
    <property type="nucleotide sequence ID" value="NZ_CP121694.1"/>
</dbReference>
<evidence type="ECO:0000256" key="3">
    <source>
        <dbReference type="ARBA" id="ARBA00022748"/>
    </source>
</evidence>
<sequence length="144" mass="15873">MNQTTKIFIGVLIIIAAVGYLMFTGFSSFSGYEVGISELLTGQKDYNDEYLLVPGKLIGDSVNFNGDKVELVFTLTDIKGEGYQLPVVYNDVKPDNFDDGADVILEGYYDKEDNLFKAEKVTTKCPSKYEGVEEGAETPPQGEN</sequence>
<evidence type="ECO:0000256" key="4">
    <source>
        <dbReference type="ARBA" id="ARBA00023136"/>
    </source>
</evidence>
<keyword evidence="5" id="KW-1133">Transmembrane helix</keyword>
<reference evidence="6 7" key="1">
    <citation type="submission" date="2023-04" db="EMBL/GenBank/DDBJ databases">
        <authorList>
            <person name="Hsu D."/>
        </authorList>
    </citation>
    <scope>NUCLEOTIDE SEQUENCE [LARGE SCALE GENOMIC DNA]</scope>
    <source>
        <strain evidence="6 7">MK1</strain>
    </source>
</reference>
<dbReference type="EMBL" id="CP121694">
    <property type="protein sequence ID" value="WRO20699.1"/>
    <property type="molecule type" value="Genomic_DNA"/>
</dbReference>
<evidence type="ECO:0000313" key="7">
    <source>
        <dbReference type="Proteomes" id="UP001329915"/>
    </source>
</evidence>
<gene>
    <name evidence="6" type="ORF">MFMK1_000488</name>
</gene>
<dbReference type="GO" id="GO:0005886">
    <property type="term" value="C:plasma membrane"/>
    <property type="evidence" value="ECO:0007669"/>
    <property type="project" value="InterPro"/>
</dbReference>
<keyword evidence="2" id="KW-0479">Metal-binding</keyword>
<protein>
    <submittedName>
        <fullName evidence="6">Cytochrome c maturation protein CcmE</fullName>
    </submittedName>
</protein>
<dbReference type="SUPFAM" id="SSF82093">
    <property type="entry name" value="Heme chaperone CcmE"/>
    <property type="match status" value="1"/>
</dbReference>
<dbReference type="Proteomes" id="UP001329915">
    <property type="component" value="Chromosome"/>
</dbReference>
<dbReference type="Pfam" id="PF03100">
    <property type="entry name" value="CcmE"/>
    <property type="match status" value="1"/>
</dbReference>
<evidence type="ECO:0000256" key="2">
    <source>
        <dbReference type="ARBA" id="ARBA00022617"/>
    </source>
</evidence>
<dbReference type="InterPro" id="IPR004329">
    <property type="entry name" value="CcmE"/>
</dbReference>
<comment type="subcellular location">
    <subcellularLocation>
        <location evidence="1">Membrane</location>
    </subcellularLocation>
</comment>
<organism evidence="6 7">
    <name type="scientific">Metallumcola ferriviriculae</name>
    <dbReference type="NCBI Taxonomy" id="3039180"/>
    <lineage>
        <taxon>Bacteria</taxon>
        <taxon>Bacillati</taxon>
        <taxon>Bacillota</taxon>
        <taxon>Clostridia</taxon>
        <taxon>Neomoorellales</taxon>
        <taxon>Desulfitibacteraceae</taxon>
        <taxon>Metallumcola</taxon>
    </lineage>
</organism>
<accession>A0AAU0UKL3</accession>
<dbReference type="Gene3D" id="2.40.50.140">
    <property type="entry name" value="Nucleic acid-binding proteins"/>
    <property type="match status" value="1"/>
</dbReference>
<keyword evidence="2" id="KW-0349">Heme</keyword>